<reference evidence="1 2" key="1">
    <citation type="submission" date="2013-05" db="EMBL/GenBank/DDBJ databases">
        <title>Genome organization and molecular characterization of porcine cytomegalovirus.</title>
        <authorList>
            <person name="Gu W."/>
            <person name="Zhou L."/>
            <person name="Ge X."/>
            <person name="Guo X."/>
            <person name="Yang H."/>
        </authorList>
    </citation>
    <scope>NUCLEOTIDE SEQUENCE [LARGE SCALE GENOMIC DNA]</scope>
    <source>
        <strain evidence="1 2">BJ09</strain>
    </source>
</reference>
<evidence type="ECO:0000313" key="2">
    <source>
        <dbReference type="Proteomes" id="UP000243849"/>
    </source>
</evidence>
<dbReference type="InterPro" id="IPR003360">
    <property type="entry name" value="US22-like"/>
</dbReference>
<dbReference type="Proteomes" id="UP000243849">
    <property type="component" value="Segment"/>
</dbReference>
<dbReference type="Pfam" id="PF02393">
    <property type="entry name" value="US22"/>
    <property type="match status" value="1"/>
</dbReference>
<dbReference type="OrthoDB" id="11191at10239"/>
<organism evidence="1 2">
    <name type="scientific">Suid betaherpesvirus 2</name>
    <dbReference type="NCBI Taxonomy" id="1608255"/>
    <lineage>
        <taxon>Viruses</taxon>
        <taxon>Duplodnaviria</taxon>
        <taxon>Heunggongvirae</taxon>
        <taxon>Peploviricota</taxon>
        <taxon>Herviviricetes</taxon>
        <taxon>Herpesvirales</taxon>
        <taxon>Orthoherpesviridae</taxon>
        <taxon>Betaherpesvirinae</taxon>
        <taxon>Roseolovirus</taxon>
        <taxon>Roseolovirus suidbeta2</taxon>
    </lineage>
</organism>
<keyword evidence="2" id="KW-1185">Reference proteome</keyword>
<proteinExistence type="predicted"/>
<dbReference type="KEGG" id="vg:16747414"/>
<evidence type="ECO:0000313" key="1">
    <source>
        <dbReference type="EMBL" id="AGT99219.1"/>
    </source>
</evidence>
<gene>
    <name evidence="1" type="primary">U25</name>
</gene>
<accession>U3GS17</accession>
<dbReference type="RefSeq" id="YP_008492964.1">
    <property type="nucleotide sequence ID" value="NC_022233.1"/>
</dbReference>
<sequence length="323" mass="37675">MVFGRDPFSYHRLDACTGDTKTYRLAWPREWRVTFLSSGDVPYVSEANLKAWCEIHMCCEKRLHFQGLLHHQNDNCLFWGPMLFLGSSGKVYVFSPFPDNAMYYVASDFAEFSVVGLRHFYPVSLSVTPVPSVPVLDGFLRDFITFDEIIDYRDKHIGYRFVLWTYPFDTFAEIIDLSSVLFTESDLQRFAEKIDEERVSILFLVTSRVNGDWKDMIILIADTGRLFVVSGKHVYFLARNISEFLCLGCNRFLDNRRYPAGCFSNERIYDATPETRYSIRPKCSFGKSCRRGKGYIFRVLLQVFDAVKFYRSTSQKSFLREPH</sequence>
<protein>
    <submittedName>
        <fullName evidence="1">Tegument protein</fullName>
    </submittedName>
</protein>
<dbReference type="GeneID" id="16747414"/>
<dbReference type="EMBL" id="KF017583">
    <property type="protein sequence ID" value="AGT99219.1"/>
    <property type="molecule type" value="Genomic_DNA"/>
</dbReference>
<name>U3GS17_9BETA</name>